<dbReference type="AlphaFoldDB" id="A0A316AAX2"/>
<dbReference type="Proteomes" id="UP000245880">
    <property type="component" value="Unassembled WGS sequence"/>
</dbReference>
<reference evidence="1 2" key="1">
    <citation type="submission" date="2018-03" db="EMBL/GenBank/DDBJ databases">
        <title>Genomic Encyclopedia of Archaeal and Bacterial Type Strains, Phase II (KMG-II): from individual species to whole genera.</title>
        <authorList>
            <person name="Goeker M."/>
        </authorList>
    </citation>
    <scope>NUCLEOTIDE SEQUENCE [LARGE SCALE GENOMIC DNA]</scope>
    <source>
        <strain evidence="1 2">DSM 100346</strain>
    </source>
</reference>
<accession>A0A316AAX2</accession>
<evidence type="ECO:0000313" key="1">
    <source>
        <dbReference type="EMBL" id="PWJ54986.1"/>
    </source>
</evidence>
<organism evidence="1 2">
    <name type="scientific">Dyadobacter jejuensis</name>
    <dbReference type="NCBI Taxonomy" id="1082580"/>
    <lineage>
        <taxon>Bacteria</taxon>
        <taxon>Pseudomonadati</taxon>
        <taxon>Bacteroidota</taxon>
        <taxon>Cytophagia</taxon>
        <taxon>Cytophagales</taxon>
        <taxon>Spirosomataceae</taxon>
        <taxon>Dyadobacter</taxon>
    </lineage>
</organism>
<proteinExistence type="predicted"/>
<comment type="caution">
    <text evidence="1">The sequence shown here is derived from an EMBL/GenBank/DDBJ whole genome shotgun (WGS) entry which is preliminary data.</text>
</comment>
<name>A0A316AAX2_9BACT</name>
<protein>
    <submittedName>
        <fullName evidence="1">Uncharacterized protein</fullName>
    </submittedName>
</protein>
<dbReference type="EMBL" id="QGDT01000015">
    <property type="protein sequence ID" value="PWJ54986.1"/>
    <property type="molecule type" value="Genomic_DNA"/>
</dbReference>
<keyword evidence="2" id="KW-1185">Reference proteome</keyword>
<sequence length="142" mass="16823">MSYKFSSIKNDTAATNIIQREEKKFLTKMGIPWTGLSRNQTGSIANRDSLLKNYEHIIDQLKDSPHLMLYRRFCSEWLVKYICISNLEAFYDLSTSNNRLLFFLNEMKMSESRNIELVYTSFLKLQYCNSYKKICTNLNCFH</sequence>
<evidence type="ECO:0000313" key="2">
    <source>
        <dbReference type="Proteomes" id="UP000245880"/>
    </source>
</evidence>
<gene>
    <name evidence="1" type="ORF">CLV98_1155</name>
</gene>